<gene>
    <name evidence="11" type="ORF">HNQ77_002634</name>
</gene>
<evidence type="ECO:0000256" key="6">
    <source>
        <dbReference type="ARBA" id="ARBA00022763"/>
    </source>
</evidence>
<evidence type="ECO:0000256" key="7">
    <source>
        <dbReference type="ARBA" id="ARBA00022932"/>
    </source>
</evidence>
<reference evidence="11 12" key="1">
    <citation type="submission" date="2020-08" db="EMBL/GenBank/DDBJ databases">
        <title>Genomic Encyclopedia of Type Strains, Phase IV (KMG-IV): sequencing the most valuable type-strain genomes for metagenomic binning, comparative biology and taxonomic classification.</title>
        <authorList>
            <person name="Goeker M."/>
        </authorList>
    </citation>
    <scope>NUCLEOTIDE SEQUENCE [LARGE SCALE GENOMIC DNA]</scope>
    <source>
        <strain evidence="11 12">DSM 103733</strain>
    </source>
</reference>
<dbReference type="GO" id="GO:0003887">
    <property type="term" value="F:DNA-directed DNA polymerase activity"/>
    <property type="evidence" value="ECO:0007669"/>
    <property type="project" value="UniProtKB-KW"/>
</dbReference>
<keyword evidence="7" id="KW-0239">DNA-directed DNA polymerase</keyword>
<evidence type="ECO:0000256" key="5">
    <source>
        <dbReference type="ARBA" id="ARBA00022705"/>
    </source>
</evidence>
<dbReference type="Proteomes" id="UP000538666">
    <property type="component" value="Unassembled WGS sequence"/>
</dbReference>
<name>A0A841K1Z9_9BACT</name>
<comment type="caution">
    <text evidence="11">The sequence shown here is derived from an EMBL/GenBank/DDBJ whole genome shotgun (WGS) entry which is preliminary data.</text>
</comment>
<dbReference type="RefSeq" id="WP_050059737.1">
    <property type="nucleotide sequence ID" value="NZ_JACHEK010000005.1"/>
</dbReference>
<accession>A0A841K1Z9</accession>
<dbReference type="GO" id="GO:0006281">
    <property type="term" value="P:DNA repair"/>
    <property type="evidence" value="ECO:0007669"/>
    <property type="project" value="UniProtKB-KW"/>
</dbReference>
<dbReference type="InterPro" id="IPR023073">
    <property type="entry name" value="DnaE2"/>
</dbReference>
<keyword evidence="6" id="KW-0227">DNA damage</keyword>
<dbReference type="Pfam" id="PF07733">
    <property type="entry name" value="DNA_pol3_alpha"/>
    <property type="match status" value="1"/>
</dbReference>
<protein>
    <recommendedName>
        <fullName evidence="1">DNA-directed DNA polymerase</fullName>
        <ecNumber evidence="1">2.7.7.7</ecNumber>
    </recommendedName>
</protein>
<dbReference type="InterPro" id="IPR003141">
    <property type="entry name" value="Pol/His_phosphatase_N"/>
</dbReference>
<evidence type="ECO:0000256" key="1">
    <source>
        <dbReference type="ARBA" id="ARBA00012417"/>
    </source>
</evidence>
<dbReference type="OrthoDB" id="9803237at2"/>
<comment type="catalytic activity">
    <reaction evidence="9">
        <text>DNA(n) + a 2'-deoxyribonucleoside 5'-triphosphate = DNA(n+1) + diphosphate</text>
        <dbReference type="Rhea" id="RHEA:22508"/>
        <dbReference type="Rhea" id="RHEA-COMP:17339"/>
        <dbReference type="Rhea" id="RHEA-COMP:17340"/>
        <dbReference type="ChEBI" id="CHEBI:33019"/>
        <dbReference type="ChEBI" id="CHEBI:61560"/>
        <dbReference type="ChEBI" id="CHEBI:173112"/>
        <dbReference type="EC" id="2.7.7.7"/>
    </reaction>
</comment>
<dbReference type="PANTHER" id="PTHR32294:SF4">
    <property type="entry name" value="ERROR-PRONE DNA POLYMERASE"/>
    <property type="match status" value="1"/>
</dbReference>
<dbReference type="EC" id="2.7.7.7" evidence="1"/>
<dbReference type="Gene3D" id="3.20.20.140">
    <property type="entry name" value="Metal-dependent hydrolases"/>
    <property type="match status" value="1"/>
</dbReference>
<feature type="domain" description="Polymerase/histidinol phosphatase N-terminal" evidence="10">
    <location>
        <begin position="6"/>
        <end position="73"/>
    </location>
</feature>
<dbReference type="InterPro" id="IPR029460">
    <property type="entry name" value="DNAPol_HHH"/>
</dbReference>
<dbReference type="PANTHER" id="PTHR32294">
    <property type="entry name" value="DNA POLYMERASE III SUBUNIT ALPHA"/>
    <property type="match status" value="1"/>
</dbReference>
<evidence type="ECO:0000256" key="3">
    <source>
        <dbReference type="ARBA" id="ARBA00022679"/>
    </source>
</evidence>
<dbReference type="SMART" id="SM00481">
    <property type="entry name" value="POLIIIAc"/>
    <property type="match status" value="1"/>
</dbReference>
<dbReference type="InterPro" id="IPR004013">
    <property type="entry name" value="PHP_dom"/>
</dbReference>
<proteinExistence type="inferred from homology"/>
<evidence type="ECO:0000313" key="12">
    <source>
        <dbReference type="Proteomes" id="UP000538666"/>
    </source>
</evidence>
<evidence type="ECO:0000259" key="10">
    <source>
        <dbReference type="SMART" id="SM00481"/>
    </source>
</evidence>
<dbReference type="InterPro" id="IPR011708">
    <property type="entry name" value="DNA_pol3_alpha_NTPase_dom"/>
</dbReference>
<dbReference type="GO" id="GO:0008408">
    <property type="term" value="F:3'-5' exonuclease activity"/>
    <property type="evidence" value="ECO:0007669"/>
    <property type="project" value="InterPro"/>
</dbReference>
<dbReference type="AlphaFoldDB" id="A0A841K1Z9"/>
<dbReference type="CDD" id="cd04485">
    <property type="entry name" value="DnaE_OBF"/>
    <property type="match status" value="1"/>
</dbReference>
<keyword evidence="8" id="KW-0234">DNA repair</keyword>
<sequence length="1072" mass="120859">MTDRYVELHAASAFSFLEGASQPEQLIERAGELEMPAMALLDRNGFYGSARFHHSAQMNKIRAHVGAEIAVSSFGSRLAPPAWLPHQHQAEPVRLPLLCESREGYQNLCQLITKFKMREKTKSEGAASIEDLHQHAAGVVCLTGGDEGPLAAALIRGGEEAGRETVEKLIRIFGRRNVYVELQRHREREEEWRNQAAIRIATSLKLPVLATNGVRYATTYDREVLDLFTAIRHHTTLDEAGRLLTLNSQRHLRHAREMAALFRDIPGAVENTAELSSRLPFELNDLGYEFPRYPVPDGETMDSFLRNRVDEGVRLRYGPKNDPDLMERAKKQVDRELTLIAKLGFAGYFLIVWDIVKYCKSNGILIQGRGSAANSAVCYALEITIIDPVGMNLLFERFLSESRGEWPDIDLDLPSEEKREQAIQYVYRRYGELGAAMTANVITYRGKSAARETGKALGFDEETLSRLTSLTGQWEWRGKGETMAHSFRDAGFDINHPRMAKYLELSMRIQDLPRHLGQHSGGMVICQGQLNQVVPLERASMPGRTVVQWDKEDCADLGIIKVDLLGLGMMAVIHDCTQLIPQHYGQTADPAQLPEDDEVYRTLQRADTIGMFQVESRAQMASLPRNHPEKFYDLVVQVAIIRPGPIVGQMMHPYMRRRQRKEEVTYPHPSLVTVLERTLGVPLFQEQLLRMAMTVANFSGAEADQLRRAVGMRRSWERMKDLEGKLRAGMTANGLDAKTQDTIVQNISSFALYGFPESHAASFARIAYTSAYFKVKYLAAFTCAILNNQPMGFYSPAVLVKDAQRHGLKVKPIDAQVSEWPCTVEHEADGSLSLRMGLRYVRRLRRQDAEALVQSRTLGGPFRSGEDLALRVPALDRKDLVLLARIGALNKIDGVAHRRDALWQVERAGKVEGPLLRQQSEWLKDDSKTLPLRQMSTEERLVADYAGTGLTTGKHPMHYRRPELSRQGILSAKELVHRKDGEFIRTAGCVVARQRPGTAKGFIFISMEDETGIANVIVTPDLYDQDRLLVTRSKFLLVEGQLQNQDSVIHVKAWRLYSLSDQALEVYSHDFH</sequence>
<dbReference type="NCBIfam" id="NF004225">
    <property type="entry name" value="PRK05672.1"/>
    <property type="match status" value="1"/>
</dbReference>
<keyword evidence="2" id="KW-0963">Cytoplasm</keyword>
<evidence type="ECO:0000256" key="8">
    <source>
        <dbReference type="ARBA" id="ARBA00023204"/>
    </source>
</evidence>
<dbReference type="InterPro" id="IPR040982">
    <property type="entry name" value="DNA_pol3_finger"/>
</dbReference>
<dbReference type="InterPro" id="IPR004805">
    <property type="entry name" value="DnaE2/DnaE/PolC"/>
</dbReference>
<evidence type="ECO:0000256" key="4">
    <source>
        <dbReference type="ARBA" id="ARBA00022695"/>
    </source>
</evidence>
<evidence type="ECO:0000313" key="11">
    <source>
        <dbReference type="EMBL" id="MBB6144678.1"/>
    </source>
</evidence>
<dbReference type="GO" id="GO:0006260">
    <property type="term" value="P:DNA replication"/>
    <property type="evidence" value="ECO:0007669"/>
    <property type="project" value="UniProtKB-KW"/>
</dbReference>
<dbReference type="NCBIfam" id="TIGR00594">
    <property type="entry name" value="polc"/>
    <property type="match status" value="1"/>
</dbReference>
<dbReference type="Pfam" id="PF17657">
    <property type="entry name" value="DNA_pol3_finger"/>
    <property type="match status" value="1"/>
</dbReference>
<keyword evidence="5" id="KW-0235">DNA replication</keyword>
<evidence type="ECO:0000256" key="9">
    <source>
        <dbReference type="ARBA" id="ARBA00049244"/>
    </source>
</evidence>
<dbReference type="Pfam" id="PF14579">
    <property type="entry name" value="HHH_6"/>
    <property type="match status" value="1"/>
</dbReference>
<dbReference type="Gene3D" id="1.10.150.870">
    <property type="match status" value="1"/>
</dbReference>
<keyword evidence="12" id="KW-1185">Reference proteome</keyword>
<keyword evidence="3 11" id="KW-0808">Transferase</keyword>
<dbReference type="Pfam" id="PF02811">
    <property type="entry name" value="PHP"/>
    <property type="match status" value="1"/>
</dbReference>
<dbReference type="HAMAP" id="MF_01902">
    <property type="entry name" value="DNApol_error_prone"/>
    <property type="match status" value="1"/>
</dbReference>
<organism evidence="11 12">
    <name type="scientific">Silvibacterium bohemicum</name>
    <dbReference type="NCBI Taxonomy" id="1577686"/>
    <lineage>
        <taxon>Bacteria</taxon>
        <taxon>Pseudomonadati</taxon>
        <taxon>Acidobacteriota</taxon>
        <taxon>Terriglobia</taxon>
        <taxon>Terriglobales</taxon>
        <taxon>Acidobacteriaceae</taxon>
        <taxon>Silvibacterium</taxon>
    </lineage>
</organism>
<dbReference type="EMBL" id="JACHEK010000005">
    <property type="protein sequence ID" value="MBB6144678.1"/>
    <property type="molecule type" value="Genomic_DNA"/>
</dbReference>
<evidence type="ECO:0000256" key="2">
    <source>
        <dbReference type="ARBA" id="ARBA00022490"/>
    </source>
</evidence>
<keyword evidence="4 11" id="KW-0548">Nucleotidyltransferase</keyword>